<accession>A0A645FRC5</accession>
<name>A0A645FRC5_9ZZZZ</name>
<evidence type="ECO:0000313" key="1">
    <source>
        <dbReference type="EMBL" id="MPN16971.1"/>
    </source>
</evidence>
<organism evidence="1">
    <name type="scientific">bioreactor metagenome</name>
    <dbReference type="NCBI Taxonomy" id="1076179"/>
    <lineage>
        <taxon>unclassified sequences</taxon>
        <taxon>metagenomes</taxon>
        <taxon>ecological metagenomes</taxon>
    </lineage>
</organism>
<sequence length="75" mass="8522">MISMVMVRVFLTIIHCLVNTCEIKDIMRLEQASGTMDLQHLPAVLMRETMRFSLECGTIGMFLCANLTQLVNTIM</sequence>
<protein>
    <submittedName>
        <fullName evidence="1">Uncharacterized protein</fullName>
    </submittedName>
</protein>
<comment type="caution">
    <text evidence="1">The sequence shown here is derived from an EMBL/GenBank/DDBJ whole genome shotgun (WGS) entry which is preliminary data.</text>
</comment>
<reference evidence="1" key="1">
    <citation type="submission" date="2019-08" db="EMBL/GenBank/DDBJ databases">
        <authorList>
            <person name="Kucharzyk K."/>
            <person name="Murdoch R.W."/>
            <person name="Higgins S."/>
            <person name="Loffler F."/>
        </authorList>
    </citation>
    <scope>NUCLEOTIDE SEQUENCE</scope>
</reference>
<gene>
    <name evidence="1" type="ORF">SDC9_164320</name>
</gene>
<dbReference type="AlphaFoldDB" id="A0A645FRC5"/>
<proteinExistence type="predicted"/>
<dbReference type="EMBL" id="VSSQ01063991">
    <property type="protein sequence ID" value="MPN16971.1"/>
    <property type="molecule type" value="Genomic_DNA"/>
</dbReference>